<keyword evidence="1" id="KW-0472">Membrane</keyword>
<protein>
    <submittedName>
        <fullName evidence="2">Uncharacterized protein</fullName>
    </submittedName>
</protein>
<organism evidence="2 3">
    <name type="scientific">Brevundimonas vesicularis</name>
    <name type="common">Pseudomonas vesicularis</name>
    <dbReference type="NCBI Taxonomy" id="41276"/>
    <lineage>
        <taxon>Bacteria</taxon>
        <taxon>Pseudomonadati</taxon>
        <taxon>Pseudomonadota</taxon>
        <taxon>Alphaproteobacteria</taxon>
        <taxon>Caulobacterales</taxon>
        <taxon>Caulobacteraceae</taxon>
        <taxon>Brevundimonas</taxon>
    </lineage>
</organism>
<sequence>MLMAAYAILAFALLRSNDVVFSFFGWVGLAVVGWFLIHTLINRAFPPDLILSTEGFKVAGIWRRPLIPWIDVDRFWILKVHVNSYLLYALKNQPCRNNIGLWIFRGLPSEADGRLRQTYELDSQRLVNVMNAWKAGHGT</sequence>
<evidence type="ECO:0000313" key="2">
    <source>
        <dbReference type="EMBL" id="ASE39925.2"/>
    </source>
</evidence>
<evidence type="ECO:0000313" key="3">
    <source>
        <dbReference type="Proteomes" id="UP000197050"/>
    </source>
</evidence>
<evidence type="ECO:0000256" key="1">
    <source>
        <dbReference type="SAM" id="Phobius"/>
    </source>
</evidence>
<dbReference type="KEGG" id="bvc:CEP68_10650"/>
<gene>
    <name evidence="2" type="ORF">CEP68_10650</name>
</gene>
<name>A0A1Z3U9J1_BREVE</name>
<dbReference type="Proteomes" id="UP000197050">
    <property type="component" value="Chromosome"/>
</dbReference>
<keyword evidence="1" id="KW-1133">Transmembrane helix</keyword>
<dbReference type="AlphaFoldDB" id="A0A1Z3U9J1"/>
<accession>A0A1Z3U9J1</accession>
<dbReference type="EMBL" id="CP022048">
    <property type="protein sequence ID" value="ASE39925.2"/>
    <property type="molecule type" value="Genomic_DNA"/>
</dbReference>
<reference evidence="3" key="1">
    <citation type="submission" date="2017-06" db="EMBL/GenBank/DDBJ databases">
        <title>FDA dAtabase for Regulatory Grade micrObial Sequences (FDA-ARGOS): Supporting development and validation of Infectious Disease Dx tests.</title>
        <authorList>
            <person name="Minogue T."/>
            <person name="Wolcott M."/>
            <person name="Wasieloski L."/>
            <person name="Aguilar W."/>
            <person name="Moore D."/>
            <person name="Tallon L."/>
            <person name="Sadzewicz L."/>
            <person name="Sengamalay N."/>
            <person name="Ott S."/>
            <person name="Godinez A."/>
            <person name="Nagaraj S."/>
            <person name="Nadendla S."/>
            <person name="Geyer C."/>
            <person name="Sichtig H."/>
        </authorList>
    </citation>
    <scope>NUCLEOTIDE SEQUENCE [LARGE SCALE GENOMIC DNA]</scope>
    <source>
        <strain evidence="3">FDAARGOS_289</strain>
    </source>
</reference>
<keyword evidence="1" id="KW-0812">Transmembrane</keyword>
<feature type="transmembrane region" description="Helical" evidence="1">
    <location>
        <begin position="26"/>
        <end position="45"/>
    </location>
</feature>
<proteinExistence type="predicted"/>